<name>A0A1H2L8X8_9ACTN</name>
<reference evidence="3" key="1">
    <citation type="submission" date="2016-10" db="EMBL/GenBank/DDBJ databases">
        <authorList>
            <person name="Varghese N."/>
            <person name="Submissions S."/>
        </authorList>
    </citation>
    <scope>NUCLEOTIDE SEQUENCE [LARGE SCALE GENOMIC DNA]</scope>
    <source>
        <strain evidence="3">DSM 45079</strain>
    </source>
</reference>
<dbReference type="Proteomes" id="UP000182977">
    <property type="component" value="Chromosome I"/>
</dbReference>
<sequence length="358" mass="38657">MPHDMPINDPLVTTLVALSAVARERQLTDTGERPFDVADELAEILAAVNARVGGTDELFAGQPATKRTELITALIAAGTQRRPGPDRGLHEATVFRAIVAVTDLARQSVAYIADDGRSPFPFADELTDALDSVVTRIGGIAELFAGQPITPNTTTIAALLGSPLPNTLPTYRSEPVRVLLDVDDQFDNFGLLDHHERVVRGLWSAVVDESLPNESRQRATASYHALQADFTAEKAAYADNYINTVPQVAQDLDLHAPIEVVVRYRHDPGAPAVDPLTQQVTRALTQATIVPATGQAPRDHPGRRPADLPGIALLTGSGVHRRAEPSPTRRTQPRRDSGTALDPCTRRASHDHRPDGLQ</sequence>
<dbReference type="OrthoDB" id="5102110at2"/>
<gene>
    <name evidence="2" type="ORF">SAMN04488563_5393</name>
</gene>
<accession>A0A1H2L8X8</accession>
<keyword evidence="3" id="KW-1185">Reference proteome</keyword>
<organism evidence="2 3">
    <name type="scientific">Jiangella alkaliphila</name>
    <dbReference type="NCBI Taxonomy" id="419479"/>
    <lineage>
        <taxon>Bacteria</taxon>
        <taxon>Bacillati</taxon>
        <taxon>Actinomycetota</taxon>
        <taxon>Actinomycetes</taxon>
        <taxon>Jiangellales</taxon>
        <taxon>Jiangellaceae</taxon>
        <taxon>Jiangella</taxon>
    </lineage>
</organism>
<feature type="compositionally biased region" description="Basic and acidic residues" evidence="1">
    <location>
        <begin position="297"/>
        <end position="306"/>
    </location>
</feature>
<dbReference type="RefSeq" id="WP_046771886.1">
    <property type="nucleotide sequence ID" value="NZ_LBMC01000052.1"/>
</dbReference>
<evidence type="ECO:0000256" key="1">
    <source>
        <dbReference type="SAM" id="MobiDB-lite"/>
    </source>
</evidence>
<protein>
    <submittedName>
        <fullName evidence="2">Uncharacterized protein</fullName>
    </submittedName>
</protein>
<proteinExistence type="predicted"/>
<dbReference type="AlphaFoldDB" id="A0A1H2L8X8"/>
<dbReference type="EMBL" id="LT629791">
    <property type="protein sequence ID" value="SDU77021.1"/>
    <property type="molecule type" value="Genomic_DNA"/>
</dbReference>
<evidence type="ECO:0000313" key="3">
    <source>
        <dbReference type="Proteomes" id="UP000182977"/>
    </source>
</evidence>
<feature type="region of interest" description="Disordered" evidence="1">
    <location>
        <begin position="290"/>
        <end position="358"/>
    </location>
</feature>
<evidence type="ECO:0000313" key="2">
    <source>
        <dbReference type="EMBL" id="SDU77021.1"/>
    </source>
</evidence>